<evidence type="ECO:0000259" key="9">
    <source>
        <dbReference type="PROSITE" id="PS51910"/>
    </source>
</evidence>
<dbReference type="AlphaFoldDB" id="F4QLP1"/>
<keyword evidence="4" id="KW-0624">Polysaccharide degradation</keyword>
<comment type="catalytic activity">
    <reaction evidence="1">
        <text>Random endo-hydrolysis of N-acetyl-beta-D-glucosaminide (1-&gt;4)-beta-linkages in chitin and chitodextrins.</text>
        <dbReference type="EC" id="3.2.1.14"/>
    </reaction>
</comment>
<organism evidence="10 11">
    <name type="scientific">Asticcacaulis biprosthecium C19</name>
    <dbReference type="NCBI Taxonomy" id="715226"/>
    <lineage>
        <taxon>Bacteria</taxon>
        <taxon>Pseudomonadati</taxon>
        <taxon>Pseudomonadota</taxon>
        <taxon>Alphaproteobacteria</taxon>
        <taxon>Caulobacterales</taxon>
        <taxon>Caulobacteraceae</taxon>
        <taxon>Asticcacaulis</taxon>
    </lineage>
</organism>
<dbReference type="EC" id="3.2.1.14" evidence="2"/>
<keyword evidence="4" id="KW-0119">Carbohydrate metabolism</keyword>
<evidence type="ECO:0000313" key="11">
    <source>
        <dbReference type="Proteomes" id="UP000006512"/>
    </source>
</evidence>
<evidence type="ECO:0000256" key="1">
    <source>
        <dbReference type="ARBA" id="ARBA00000822"/>
    </source>
</evidence>
<keyword evidence="3 6" id="KW-0378">Hydrolase</keyword>
<dbReference type="InterPro" id="IPR001579">
    <property type="entry name" value="Glyco_hydro_18_chit_AS"/>
</dbReference>
<accession>F4QLP1</accession>
<keyword evidence="8" id="KW-0732">Signal</keyword>
<protein>
    <recommendedName>
        <fullName evidence="2">chitinase</fullName>
        <ecNumber evidence="2">3.2.1.14</ecNumber>
    </recommendedName>
</protein>
<dbReference type="Gene3D" id="3.20.20.80">
    <property type="entry name" value="Glycosidases"/>
    <property type="match status" value="1"/>
</dbReference>
<evidence type="ECO:0000313" key="10">
    <source>
        <dbReference type="EMBL" id="EGF93539.1"/>
    </source>
</evidence>
<feature type="domain" description="GH18" evidence="9">
    <location>
        <begin position="26"/>
        <end position="412"/>
    </location>
</feature>
<sequence length="414" mass="44497">MRTRTAFFSALCLGATWLGLPAAAQPVIATYYYPSGGTQAALQRPSVQKLTHLIYSFVPVCGDSPAFDAEEKKVRDPICAGVADYAITLPDTPQIRAELTAIAELKQRNPGLKIIASVGGWGMPMYPEVVVAPERRKAFTDSAVALLTKYPVFDGLDIDWEYPGGGDEARAPLSDAGRMQEAADHRALVETLRGAFDGLEIQDGRERLLTTAVAGYPRSVAGIDWKGVEDDFDLVFVMTYDFTPEKSFERIGDYSGGGGWPGHHTNLVAGPSTEGYGSDAMIRNLAAAGVPKAKMVLGAGFYAREWKNAHFEEGRFPASGSSGELAGMASWTEVQARELEAKGWTAGYDETAEAAYFHDPKTGGFLSLDTPRTLAAKGRYVQQEGLAGLFAWELSQDDGTLVEAMATAVAKDAD</sequence>
<dbReference type="SUPFAM" id="SSF51445">
    <property type="entry name" value="(Trans)glycosidases"/>
    <property type="match status" value="1"/>
</dbReference>
<keyword evidence="5 6" id="KW-0326">Glycosidase</keyword>
<feature type="chain" id="PRO_5003320317" description="chitinase" evidence="8">
    <location>
        <begin position="25"/>
        <end position="414"/>
    </location>
</feature>
<evidence type="ECO:0000256" key="8">
    <source>
        <dbReference type="SAM" id="SignalP"/>
    </source>
</evidence>
<comment type="similarity">
    <text evidence="7">Belongs to the glycosyl hydrolase 18 family.</text>
</comment>
<evidence type="ECO:0000256" key="6">
    <source>
        <dbReference type="RuleBase" id="RU000489"/>
    </source>
</evidence>
<keyword evidence="4" id="KW-0146">Chitin degradation</keyword>
<reference evidence="11" key="1">
    <citation type="submission" date="2011-03" db="EMBL/GenBank/DDBJ databases">
        <title>Draft genome sequence of Brevundimonas diminuta.</title>
        <authorList>
            <person name="Brown P.J.B."/>
            <person name="Buechlein A."/>
            <person name="Hemmerich C."/>
            <person name="Brun Y.V."/>
        </authorList>
    </citation>
    <scope>NUCLEOTIDE SEQUENCE [LARGE SCALE GENOMIC DNA]</scope>
    <source>
        <strain evidence="11">C19</strain>
    </source>
</reference>
<evidence type="ECO:0000256" key="7">
    <source>
        <dbReference type="RuleBase" id="RU004453"/>
    </source>
</evidence>
<gene>
    <name evidence="10" type="ORF">ABI_19790</name>
</gene>
<dbReference type="SUPFAM" id="SSF54556">
    <property type="entry name" value="Chitinase insertion domain"/>
    <property type="match status" value="1"/>
</dbReference>
<feature type="signal peptide" evidence="8">
    <location>
        <begin position="1"/>
        <end position="24"/>
    </location>
</feature>
<dbReference type="PANTHER" id="PTHR11177:SF317">
    <property type="entry name" value="CHITINASE 12-RELATED"/>
    <property type="match status" value="1"/>
</dbReference>
<dbReference type="GO" id="GO:0008843">
    <property type="term" value="F:endochitinase activity"/>
    <property type="evidence" value="ECO:0007669"/>
    <property type="project" value="UniProtKB-EC"/>
</dbReference>
<evidence type="ECO:0000256" key="3">
    <source>
        <dbReference type="ARBA" id="ARBA00022801"/>
    </source>
</evidence>
<dbReference type="PANTHER" id="PTHR11177">
    <property type="entry name" value="CHITINASE"/>
    <property type="match status" value="1"/>
</dbReference>
<dbReference type="InterPro" id="IPR029070">
    <property type="entry name" value="Chitinase_insertion_sf"/>
</dbReference>
<name>F4QLP1_9CAUL</name>
<evidence type="ECO:0000256" key="2">
    <source>
        <dbReference type="ARBA" id="ARBA00012729"/>
    </source>
</evidence>
<dbReference type="GO" id="GO:0008061">
    <property type="term" value="F:chitin binding"/>
    <property type="evidence" value="ECO:0007669"/>
    <property type="project" value="InterPro"/>
</dbReference>
<proteinExistence type="inferred from homology"/>
<evidence type="ECO:0000256" key="4">
    <source>
        <dbReference type="ARBA" id="ARBA00023024"/>
    </source>
</evidence>
<dbReference type="Gene3D" id="3.10.50.10">
    <property type="match status" value="1"/>
</dbReference>
<dbReference type="PROSITE" id="PS01095">
    <property type="entry name" value="GH18_1"/>
    <property type="match status" value="1"/>
</dbReference>
<evidence type="ECO:0000256" key="5">
    <source>
        <dbReference type="ARBA" id="ARBA00023295"/>
    </source>
</evidence>
<dbReference type="Proteomes" id="UP000006512">
    <property type="component" value="Unassembled WGS sequence"/>
</dbReference>
<dbReference type="Pfam" id="PF00704">
    <property type="entry name" value="Glyco_hydro_18"/>
    <property type="match status" value="1"/>
</dbReference>
<dbReference type="PROSITE" id="PS51910">
    <property type="entry name" value="GH18_2"/>
    <property type="match status" value="1"/>
</dbReference>
<dbReference type="GO" id="GO:0005975">
    <property type="term" value="P:carbohydrate metabolic process"/>
    <property type="evidence" value="ECO:0007669"/>
    <property type="project" value="InterPro"/>
</dbReference>
<dbReference type="eggNOG" id="COG3325">
    <property type="taxonomic scope" value="Bacteria"/>
</dbReference>
<dbReference type="EMBL" id="GL883077">
    <property type="protein sequence ID" value="EGF93539.1"/>
    <property type="molecule type" value="Genomic_DNA"/>
</dbReference>
<dbReference type="STRING" id="715226.ABI_19790"/>
<dbReference type="SMART" id="SM00636">
    <property type="entry name" value="Glyco_18"/>
    <property type="match status" value="1"/>
</dbReference>
<dbReference type="RefSeq" id="WP_006272738.1">
    <property type="nucleotide sequence ID" value="NZ_GL883077.1"/>
</dbReference>
<dbReference type="OrthoDB" id="119355at2"/>
<dbReference type="HOGENOM" id="CLU_002833_14_0_5"/>
<dbReference type="GO" id="GO:0006032">
    <property type="term" value="P:chitin catabolic process"/>
    <property type="evidence" value="ECO:0007669"/>
    <property type="project" value="UniProtKB-KW"/>
</dbReference>
<dbReference type="InterPro" id="IPR050314">
    <property type="entry name" value="Glycosyl_Hydrlase_18"/>
</dbReference>
<dbReference type="InterPro" id="IPR001223">
    <property type="entry name" value="Glyco_hydro18_cat"/>
</dbReference>
<dbReference type="InterPro" id="IPR017853">
    <property type="entry name" value="GH"/>
</dbReference>
<keyword evidence="11" id="KW-1185">Reference proteome</keyword>
<dbReference type="InterPro" id="IPR011583">
    <property type="entry name" value="Chitinase_II/V-like_cat"/>
</dbReference>